<dbReference type="GO" id="GO:0005829">
    <property type="term" value="C:cytosol"/>
    <property type="evidence" value="ECO:0007669"/>
    <property type="project" value="TreeGrafter"/>
</dbReference>
<comment type="pathway">
    <text evidence="1">Amino-acid biosynthesis; L-asparagine biosynthesis; L-asparagine from L-aspartate (L-Gln route): step 1/1.</text>
</comment>
<comment type="catalytic activity">
    <reaction evidence="7">
        <text>L-aspartate + L-glutamine + ATP + H2O = L-asparagine + L-glutamate + AMP + diphosphate + H(+)</text>
        <dbReference type="Rhea" id="RHEA:12228"/>
        <dbReference type="ChEBI" id="CHEBI:15377"/>
        <dbReference type="ChEBI" id="CHEBI:15378"/>
        <dbReference type="ChEBI" id="CHEBI:29985"/>
        <dbReference type="ChEBI" id="CHEBI:29991"/>
        <dbReference type="ChEBI" id="CHEBI:30616"/>
        <dbReference type="ChEBI" id="CHEBI:33019"/>
        <dbReference type="ChEBI" id="CHEBI:58048"/>
        <dbReference type="ChEBI" id="CHEBI:58359"/>
        <dbReference type="ChEBI" id="CHEBI:456215"/>
        <dbReference type="EC" id="6.3.5.4"/>
    </reaction>
</comment>
<accession>A0A5E6M5S7</accession>
<dbReference type="EC" id="6.3.5.4" evidence="3"/>
<evidence type="ECO:0000256" key="2">
    <source>
        <dbReference type="ARBA" id="ARBA00005752"/>
    </source>
</evidence>
<dbReference type="InterPro" id="IPR033738">
    <property type="entry name" value="AsnB_N"/>
</dbReference>
<dbReference type="Pfam" id="PF13537">
    <property type="entry name" value="GATase_7"/>
    <property type="match status" value="1"/>
</dbReference>
<evidence type="ECO:0000256" key="5">
    <source>
        <dbReference type="ARBA" id="ARBA00022840"/>
    </source>
</evidence>
<dbReference type="AlphaFoldDB" id="A0A5E6M5S7"/>
<keyword evidence="9" id="KW-0436">Ligase</keyword>
<dbReference type="GO" id="GO:0005524">
    <property type="term" value="F:ATP binding"/>
    <property type="evidence" value="ECO:0007669"/>
    <property type="project" value="UniProtKB-KW"/>
</dbReference>
<keyword evidence="5" id="KW-0067">ATP-binding</keyword>
<dbReference type="SUPFAM" id="SSF52402">
    <property type="entry name" value="Adenine nucleotide alpha hydrolases-like"/>
    <property type="match status" value="1"/>
</dbReference>
<dbReference type="Gene3D" id="3.40.50.620">
    <property type="entry name" value="HUPs"/>
    <property type="match status" value="2"/>
</dbReference>
<keyword evidence="6" id="KW-0315">Glutamine amidotransferase</keyword>
<evidence type="ECO:0000256" key="3">
    <source>
        <dbReference type="ARBA" id="ARBA00012737"/>
    </source>
</evidence>
<evidence type="ECO:0000313" key="9">
    <source>
        <dbReference type="EMBL" id="VVM04668.1"/>
    </source>
</evidence>
<dbReference type="CDD" id="cd00712">
    <property type="entry name" value="AsnB"/>
    <property type="match status" value="1"/>
</dbReference>
<evidence type="ECO:0000256" key="4">
    <source>
        <dbReference type="ARBA" id="ARBA00022741"/>
    </source>
</evidence>
<dbReference type="InterPro" id="IPR029055">
    <property type="entry name" value="Ntn_hydrolases_N"/>
</dbReference>
<feature type="domain" description="Glutamine amidotransferase type-2" evidence="8">
    <location>
        <begin position="1"/>
        <end position="202"/>
    </location>
</feature>
<protein>
    <recommendedName>
        <fullName evidence="3">asparagine synthase (glutamine-hydrolyzing)</fullName>
        <ecNumber evidence="3">6.3.5.4</ecNumber>
    </recommendedName>
</protein>
<evidence type="ECO:0000259" key="8">
    <source>
        <dbReference type="PROSITE" id="PS51278"/>
    </source>
</evidence>
<name>A0A5E6M5S7_9BACT</name>
<gene>
    <name evidence="9" type="primary">asnB</name>
    <name evidence="9" type="synonym">ASNS</name>
    <name evidence="9" type="ORF">MAMT_00220</name>
</gene>
<keyword evidence="10" id="KW-1185">Reference proteome</keyword>
<evidence type="ECO:0000256" key="1">
    <source>
        <dbReference type="ARBA" id="ARBA00005187"/>
    </source>
</evidence>
<dbReference type="OrthoDB" id="9763290at2"/>
<dbReference type="Pfam" id="PF00733">
    <property type="entry name" value="Asn_synthase"/>
    <property type="match status" value="1"/>
</dbReference>
<dbReference type="PROSITE" id="PS51278">
    <property type="entry name" value="GATASE_TYPE_2"/>
    <property type="match status" value="1"/>
</dbReference>
<comment type="similarity">
    <text evidence="2">Belongs to the asparagine synthetase family.</text>
</comment>
<evidence type="ECO:0000256" key="7">
    <source>
        <dbReference type="ARBA" id="ARBA00048741"/>
    </source>
</evidence>
<dbReference type="PANTHER" id="PTHR43284">
    <property type="entry name" value="ASPARAGINE SYNTHETASE (GLUTAMINE-HYDROLYZING)"/>
    <property type="match status" value="1"/>
</dbReference>
<dbReference type="Proteomes" id="UP000334923">
    <property type="component" value="Unassembled WGS sequence"/>
</dbReference>
<dbReference type="PANTHER" id="PTHR43284:SF1">
    <property type="entry name" value="ASPARAGINE SYNTHETASE"/>
    <property type="match status" value="1"/>
</dbReference>
<dbReference type="InterPro" id="IPR001962">
    <property type="entry name" value="Asn_synthase"/>
</dbReference>
<organism evidence="9 10">
    <name type="scientific">Methylacidimicrobium tartarophylax</name>
    <dbReference type="NCBI Taxonomy" id="1041768"/>
    <lineage>
        <taxon>Bacteria</taxon>
        <taxon>Pseudomonadati</taxon>
        <taxon>Verrucomicrobiota</taxon>
        <taxon>Methylacidimicrobium</taxon>
    </lineage>
</organism>
<dbReference type="InterPro" id="IPR014729">
    <property type="entry name" value="Rossmann-like_a/b/a_fold"/>
</dbReference>
<dbReference type="InterPro" id="IPR051786">
    <property type="entry name" value="ASN_synthetase/amidase"/>
</dbReference>
<dbReference type="GO" id="GO:0004066">
    <property type="term" value="F:asparagine synthase (glutamine-hydrolyzing) activity"/>
    <property type="evidence" value="ECO:0007669"/>
    <property type="project" value="UniProtKB-EC"/>
</dbReference>
<dbReference type="PIRSF" id="PIRSF001589">
    <property type="entry name" value="Asn_synthetase_glu-h"/>
    <property type="match status" value="1"/>
</dbReference>
<dbReference type="GO" id="GO:0006529">
    <property type="term" value="P:asparagine biosynthetic process"/>
    <property type="evidence" value="ECO:0007669"/>
    <property type="project" value="InterPro"/>
</dbReference>
<sequence>MGAIGGIWRWEGEEPHSTLPRMAEALAHRGGGGRRFAHAGGLGLYEDPSPLPPKTSREAGALVFDGRLDHREELAAELDLPREVSTDALVAAAYARWGRGCVERLRGEYAFALWDARRAILFLARDRFGVRPLYYFWKPGCGGFFAFASEIKGLFAVPEVPRRPRESAIVDFAAGLPPEVSETPYEGIARLPPAHWMEVGREGVRIGRYWRLEPVAVGARSDQEMAEELRRRLSRAVERRLRPGARAGILLSGGIDSSSITGLLWEQLAHVGGPEVIAAIFPTIPECDERAFLEAVVSQHGLRCHSIRADLLDPMRGIEQWLYRQDGLVLGYNLFLNVAYYREAAAAGVRLLFDGLDGDTVVSHGVDRLAELARGGRWRTLAREVPLLASGHGFSAAAVWKAHVLRPALPLPVRLARLRIQQARGVGLPPLPNRKLARKHHLADRMFAAQRLRLAADGSVERMHRLRLEAPGLATIFEGLDKESAWWGIEPAHPFFDPEVVEWCLGLPSDQKLRNGLTRYVLREAMRRIVPEKVRLRRDKSDQSQALTLLLHRHNQAQLQGLLREDKPFLEPYFEWEELERAWYRYQGSPNPADCIVLWRAKVLALWLRGLASGKGWMERPPRS</sequence>
<dbReference type="InterPro" id="IPR017932">
    <property type="entry name" value="GATase_2_dom"/>
</dbReference>
<reference evidence="9 10" key="1">
    <citation type="submission" date="2019-09" db="EMBL/GenBank/DDBJ databases">
        <authorList>
            <person name="Cremers G."/>
        </authorList>
    </citation>
    <scope>NUCLEOTIDE SEQUENCE [LARGE SCALE GENOMIC DNA]</scope>
    <source>
        <strain evidence="9">4A</strain>
    </source>
</reference>
<dbReference type="EMBL" id="CABFVA020000008">
    <property type="protein sequence ID" value="VVM04668.1"/>
    <property type="molecule type" value="Genomic_DNA"/>
</dbReference>
<evidence type="ECO:0000313" key="10">
    <source>
        <dbReference type="Proteomes" id="UP000334923"/>
    </source>
</evidence>
<dbReference type="Gene3D" id="3.60.20.10">
    <property type="entry name" value="Glutamine Phosphoribosylpyrophosphate, subunit 1, domain 1"/>
    <property type="match status" value="1"/>
</dbReference>
<dbReference type="RefSeq" id="WP_142659099.1">
    <property type="nucleotide sequence ID" value="NZ_CABFVA020000008.1"/>
</dbReference>
<evidence type="ECO:0000256" key="6">
    <source>
        <dbReference type="ARBA" id="ARBA00022962"/>
    </source>
</evidence>
<dbReference type="SUPFAM" id="SSF56235">
    <property type="entry name" value="N-terminal nucleophile aminohydrolases (Ntn hydrolases)"/>
    <property type="match status" value="1"/>
</dbReference>
<dbReference type="InterPro" id="IPR006426">
    <property type="entry name" value="Asn_synth_AEB"/>
</dbReference>
<proteinExistence type="inferred from homology"/>
<keyword evidence="4" id="KW-0547">Nucleotide-binding</keyword>